<protein>
    <submittedName>
        <fullName evidence="2">Uncharacterized protein</fullName>
    </submittedName>
</protein>
<dbReference type="OrthoDB" id="68612at2759"/>
<sequence length="375" mass="41909">MTLQRQSQDIPIVNSSQRMALSADKDKNWRVNYLRALNIVTPDLSRRRRVSSGEGTRRTASQQTSNGRGETTTSRRRTATVMNETMLRPSSGNSRRGRSDVFTSTSSSVRQSSSRSGSSSRSKRGASPSDGRMSTYVFGLRSHLFRPRRLAPRSDVELVAHVSAPIEIPTGITGTSPTAIPSRAEKLLERDLESCRRRSSTNSKNWTSSMVQLLSWEEPSMILRNGGRPLEIEKRNSSCTGNDTKTGCGLPQNGSRSRWSTCSNGIVEVCEDTENEDVNEMTNSEDDDDDIFKMEFDGDPNGRNNLFKNKRPSKHRRRADLKQRRRGGFDELDNGVEDNVVTPLSVSFVPPHQMVEHGCFSLGLRDKLKRKPGVV</sequence>
<evidence type="ECO:0000313" key="3">
    <source>
        <dbReference type="EMBL" id="RQM10170.1"/>
    </source>
</evidence>
<dbReference type="Proteomes" id="UP000286097">
    <property type="component" value="Unassembled WGS sequence"/>
</dbReference>
<feature type="region of interest" description="Disordered" evidence="1">
    <location>
        <begin position="46"/>
        <end position="134"/>
    </location>
</feature>
<gene>
    <name evidence="3" type="ORF">DD237_004340</name>
    <name evidence="2" type="ORF">DD238_007265</name>
</gene>
<dbReference type="VEuPathDB" id="FungiDB:DD237_004340"/>
<comment type="caution">
    <text evidence="2">The sequence shown here is derived from an EMBL/GenBank/DDBJ whole genome shotgun (WGS) entry which is preliminary data.</text>
</comment>
<dbReference type="EMBL" id="QKXF01000651">
    <property type="protein sequence ID" value="RQM10170.1"/>
    <property type="molecule type" value="Genomic_DNA"/>
</dbReference>
<feature type="region of interest" description="Disordered" evidence="1">
    <location>
        <begin position="296"/>
        <end position="332"/>
    </location>
</feature>
<reference evidence="4 5" key="1">
    <citation type="submission" date="2018-06" db="EMBL/GenBank/DDBJ databases">
        <title>Comparative genomics of downy mildews reveals potential adaptations to biotrophy.</title>
        <authorList>
            <person name="Fletcher K."/>
            <person name="Klosterman S.J."/>
            <person name="Derevnina L."/>
            <person name="Martin F."/>
            <person name="Koike S."/>
            <person name="Reyes Chin-Wo S."/>
            <person name="Mou B."/>
            <person name="Michelmore R."/>
        </authorList>
    </citation>
    <scope>NUCLEOTIDE SEQUENCE [LARGE SCALE GENOMIC DNA]</scope>
    <source>
        <strain evidence="3 5">R13</strain>
        <strain evidence="2 4">R14</strain>
    </source>
</reference>
<proteinExistence type="predicted"/>
<evidence type="ECO:0000313" key="2">
    <source>
        <dbReference type="EMBL" id="RMX64337.1"/>
    </source>
</evidence>
<feature type="compositionally biased region" description="Basic residues" evidence="1">
    <location>
        <begin position="308"/>
        <end position="326"/>
    </location>
</feature>
<keyword evidence="4" id="KW-1185">Reference proteome</keyword>
<dbReference type="Proteomes" id="UP000282087">
    <property type="component" value="Unassembled WGS sequence"/>
</dbReference>
<accession>A0A3M6VD81</accession>
<dbReference type="EMBL" id="QLLG01000319">
    <property type="protein sequence ID" value="RMX64337.1"/>
    <property type="molecule type" value="Genomic_DNA"/>
</dbReference>
<dbReference type="AlphaFoldDB" id="A0A3M6VD81"/>
<organism evidence="2 4">
    <name type="scientific">Peronospora effusa</name>
    <dbReference type="NCBI Taxonomy" id="542832"/>
    <lineage>
        <taxon>Eukaryota</taxon>
        <taxon>Sar</taxon>
        <taxon>Stramenopiles</taxon>
        <taxon>Oomycota</taxon>
        <taxon>Peronosporomycetes</taxon>
        <taxon>Peronosporales</taxon>
        <taxon>Peronosporaceae</taxon>
        <taxon>Peronospora</taxon>
    </lineage>
</organism>
<evidence type="ECO:0000313" key="4">
    <source>
        <dbReference type="Proteomes" id="UP000282087"/>
    </source>
</evidence>
<evidence type="ECO:0000256" key="1">
    <source>
        <dbReference type="SAM" id="MobiDB-lite"/>
    </source>
</evidence>
<name>A0A3M6VD81_9STRA</name>
<evidence type="ECO:0000313" key="5">
    <source>
        <dbReference type="Proteomes" id="UP000286097"/>
    </source>
</evidence>
<feature type="compositionally biased region" description="Low complexity" evidence="1">
    <location>
        <begin position="104"/>
        <end position="129"/>
    </location>
</feature>